<keyword evidence="3" id="KW-1185">Reference proteome</keyword>
<dbReference type="CDD" id="cd05233">
    <property type="entry name" value="SDR_c"/>
    <property type="match status" value="1"/>
</dbReference>
<evidence type="ECO:0000313" key="3">
    <source>
        <dbReference type="Proteomes" id="UP001144096"/>
    </source>
</evidence>
<gene>
    <name evidence="2" type="ORF">M8542_08410</name>
</gene>
<dbReference type="Pfam" id="PF13561">
    <property type="entry name" value="adh_short_C2"/>
    <property type="match status" value="1"/>
</dbReference>
<accession>A0A9X2N8Z3</accession>
<dbReference type="PANTHER" id="PTHR42760">
    <property type="entry name" value="SHORT-CHAIN DEHYDROGENASES/REDUCTASES FAMILY MEMBER"/>
    <property type="match status" value="1"/>
</dbReference>
<dbReference type="GO" id="GO:0016616">
    <property type="term" value="F:oxidoreductase activity, acting on the CH-OH group of donors, NAD or NADP as acceptor"/>
    <property type="evidence" value="ECO:0007669"/>
    <property type="project" value="TreeGrafter"/>
</dbReference>
<dbReference type="RefSeq" id="WP_257919458.1">
    <property type="nucleotide sequence ID" value="NZ_JAMXQV010000003.1"/>
</dbReference>
<evidence type="ECO:0000256" key="1">
    <source>
        <dbReference type="ARBA" id="ARBA00006484"/>
    </source>
</evidence>
<dbReference type="SUPFAM" id="SSF51735">
    <property type="entry name" value="NAD(P)-binding Rossmann-fold domains"/>
    <property type="match status" value="1"/>
</dbReference>
<dbReference type="PANTHER" id="PTHR42760:SF40">
    <property type="entry name" value="3-OXOACYL-[ACYL-CARRIER-PROTEIN] REDUCTASE, CHLOROPLASTIC"/>
    <property type="match status" value="1"/>
</dbReference>
<comment type="caution">
    <text evidence="2">The sequence shown here is derived from an EMBL/GenBank/DDBJ whole genome shotgun (WGS) entry which is preliminary data.</text>
</comment>
<dbReference type="PRINTS" id="PR00081">
    <property type="entry name" value="GDHRDH"/>
</dbReference>
<dbReference type="Proteomes" id="UP001144096">
    <property type="component" value="Unassembled WGS sequence"/>
</dbReference>
<sequence length="245" mass="24818">MPRTQPRTVVVTGGGTGIGAATAARFAAAGDDVTITGRRADVLAGTAAELGVRHVVFDAADPGAVRDALAELPPAVDVLVNNAGGNTDRQRPPVEPGDLAGIAAAWRANFDANVLTAVLTTEALAPRLADGARVVTIGSIAAKQGSGSYGAAKAALEAWNVELARKLGGRGISANIVAPGVTVDTEFFQGTVTEEWVKARVSVAFDQRPGTPAETADTVFFLAGQGSGHITGQVVHVNGGAYTAR</sequence>
<dbReference type="EMBL" id="JAMXQV010000003">
    <property type="protein sequence ID" value="MCR6482838.1"/>
    <property type="molecule type" value="Genomic_DNA"/>
</dbReference>
<organism evidence="2 3">
    <name type="scientific">Amycolatopsis iheyensis</name>
    <dbReference type="NCBI Taxonomy" id="2945988"/>
    <lineage>
        <taxon>Bacteria</taxon>
        <taxon>Bacillati</taxon>
        <taxon>Actinomycetota</taxon>
        <taxon>Actinomycetes</taxon>
        <taxon>Pseudonocardiales</taxon>
        <taxon>Pseudonocardiaceae</taxon>
        <taxon>Amycolatopsis</taxon>
    </lineage>
</organism>
<reference evidence="2" key="1">
    <citation type="submission" date="2022-06" db="EMBL/GenBank/DDBJ databases">
        <title>Amycolatopsis iheyaensis sp. nov., a new species of the genus Amycolatopsis isolated from soil in Iheya island, Japan.</title>
        <authorList>
            <person name="Ngamcharungchit C."/>
            <person name="Kanto H."/>
            <person name="Take A."/>
            <person name="Intra B."/>
            <person name="Matsumoto A."/>
            <person name="Panbangred W."/>
            <person name="Inahashi Y."/>
        </authorList>
    </citation>
    <scope>NUCLEOTIDE SEQUENCE</scope>
    <source>
        <strain evidence="2">OK19-0408</strain>
    </source>
</reference>
<evidence type="ECO:0000313" key="2">
    <source>
        <dbReference type="EMBL" id="MCR6482838.1"/>
    </source>
</evidence>
<dbReference type="InterPro" id="IPR002347">
    <property type="entry name" value="SDR_fam"/>
</dbReference>
<name>A0A9X2N8Z3_9PSEU</name>
<dbReference type="GO" id="GO:0030497">
    <property type="term" value="P:fatty acid elongation"/>
    <property type="evidence" value="ECO:0007669"/>
    <property type="project" value="TreeGrafter"/>
</dbReference>
<comment type="similarity">
    <text evidence="1">Belongs to the short-chain dehydrogenases/reductases (SDR) family.</text>
</comment>
<dbReference type="Gene3D" id="3.40.50.720">
    <property type="entry name" value="NAD(P)-binding Rossmann-like Domain"/>
    <property type="match status" value="1"/>
</dbReference>
<dbReference type="InterPro" id="IPR036291">
    <property type="entry name" value="NAD(P)-bd_dom_sf"/>
</dbReference>
<dbReference type="PRINTS" id="PR00080">
    <property type="entry name" value="SDRFAMILY"/>
</dbReference>
<protein>
    <submittedName>
        <fullName evidence="2">SDR family oxidoreductase</fullName>
    </submittedName>
</protein>
<dbReference type="AlphaFoldDB" id="A0A9X2N8Z3"/>
<proteinExistence type="inferred from homology"/>